<gene>
    <name evidence="1" type="primary">Pol_580</name>
    <name evidence="1" type="ORF">FOF47_R03644</name>
</gene>
<feature type="non-terminal residue" evidence="1">
    <location>
        <position position="130"/>
    </location>
</feature>
<reference evidence="1 2" key="1">
    <citation type="submission" date="2019-11" db="EMBL/GenBank/DDBJ databases">
        <authorList>
            <person name="Yang C."/>
            <person name="Li F."/>
        </authorList>
    </citation>
    <scope>NUCLEOTIDE SEQUENCE [LARGE SCALE GENOMIC DNA]</scope>
    <source>
        <strain evidence="1">KB4526</strain>
        <tissue evidence="1">Muscle</tissue>
    </source>
</reference>
<feature type="non-terminal residue" evidence="1">
    <location>
        <position position="1"/>
    </location>
</feature>
<evidence type="ECO:0000313" key="2">
    <source>
        <dbReference type="Proteomes" id="UP000475037"/>
    </source>
</evidence>
<keyword evidence="2" id="KW-1185">Reference proteome</keyword>
<comment type="caution">
    <text evidence="1">The sequence shown here is derived from an EMBL/GenBank/DDBJ whole genome shotgun (WGS) entry which is preliminary data.</text>
</comment>
<dbReference type="Proteomes" id="UP000475037">
    <property type="component" value="Unassembled WGS sequence"/>
</dbReference>
<dbReference type="AlphaFoldDB" id="A0A6G1A8G0"/>
<name>A0A6G1A8G0_CROCR</name>
<protein>
    <submittedName>
        <fullName evidence="1">LORF2 protein</fullName>
    </submittedName>
</protein>
<accession>A0A6G1A8G0</accession>
<sequence>GCRERGSLLHCWWECKLRQSLWKTVWRVLRKLQIELPYDPAIALLGIYPRDTGVLFQRGTCTPMFIAALLTITKVRKKPKCPSMEEWIKRTHTHTHTHTHTLEYYSAIKKNEILPFATTWMELEGILLSK</sequence>
<organism evidence="1 2">
    <name type="scientific">Crocuta crocuta</name>
    <name type="common">Spotted hyena</name>
    <dbReference type="NCBI Taxonomy" id="9678"/>
    <lineage>
        <taxon>Eukaryota</taxon>
        <taxon>Metazoa</taxon>
        <taxon>Chordata</taxon>
        <taxon>Craniata</taxon>
        <taxon>Vertebrata</taxon>
        <taxon>Euteleostomi</taxon>
        <taxon>Mammalia</taxon>
        <taxon>Eutheria</taxon>
        <taxon>Laurasiatheria</taxon>
        <taxon>Carnivora</taxon>
        <taxon>Feliformia</taxon>
        <taxon>Hyaenidae</taxon>
        <taxon>Crocuta</taxon>
    </lineage>
</organism>
<evidence type="ECO:0000313" key="1">
    <source>
        <dbReference type="EMBL" id="KAF0872098.1"/>
    </source>
</evidence>
<dbReference type="EMBL" id="VOAJ01006379">
    <property type="protein sequence ID" value="KAF0872098.1"/>
    <property type="molecule type" value="Genomic_DNA"/>
</dbReference>
<proteinExistence type="predicted"/>